<accession>A0ACB7ZYS5</accession>
<reference evidence="1" key="1">
    <citation type="journal article" date="2021" name="New Phytol.">
        <title>Evolutionary innovations through gain and loss of genes in the ectomycorrhizal Boletales.</title>
        <authorList>
            <person name="Wu G."/>
            <person name="Miyauchi S."/>
            <person name="Morin E."/>
            <person name="Kuo A."/>
            <person name="Drula E."/>
            <person name="Varga T."/>
            <person name="Kohler A."/>
            <person name="Feng B."/>
            <person name="Cao Y."/>
            <person name="Lipzen A."/>
            <person name="Daum C."/>
            <person name="Hundley H."/>
            <person name="Pangilinan J."/>
            <person name="Johnson J."/>
            <person name="Barry K."/>
            <person name="LaButti K."/>
            <person name="Ng V."/>
            <person name="Ahrendt S."/>
            <person name="Min B."/>
            <person name="Choi I.G."/>
            <person name="Park H."/>
            <person name="Plett J.M."/>
            <person name="Magnuson J."/>
            <person name="Spatafora J.W."/>
            <person name="Nagy L.G."/>
            <person name="Henrissat B."/>
            <person name="Grigoriev I.V."/>
            <person name="Yang Z.L."/>
            <person name="Xu J."/>
            <person name="Martin F.M."/>
        </authorList>
    </citation>
    <scope>NUCLEOTIDE SEQUENCE</scope>
    <source>
        <strain evidence="1">ATCC 28755</strain>
    </source>
</reference>
<dbReference type="EMBL" id="MU268084">
    <property type="protein sequence ID" value="KAH7906012.1"/>
    <property type="molecule type" value="Genomic_DNA"/>
</dbReference>
<gene>
    <name evidence="1" type="ORF">BJ138DRAFT_1016864</name>
</gene>
<keyword evidence="2" id="KW-1185">Reference proteome</keyword>
<proteinExistence type="predicted"/>
<comment type="caution">
    <text evidence="1">The sequence shown here is derived from an EMBL/GenBank/DDBJ whole genome shotgun (WGS) entry which is preliminary data.</text>
</comment>
<evidence type="ECO:0000313" key="2">
    <source>
        <dbReference type="Proteomes" id="UP000790377"/>
    </source>
</evidence>
<organism evidence="1 2">
    <name type="scientific">Hygrophoropsis aurantiaca</name>
    <dbReference type="NCBI Taxonomy" id="72124"/>
    <lineage>
        <taxon>Eukaryota</taxon>
        <taxon>Fungi</taxon>
        <taxon>Dikarya</taxon>
        <taxon>Basidiomycota</taxon>
        <taxon>Agaricomycotina</taxon>
        <taxon>Agaricomycetes</taxon>
        <taxon>Agaricomycetidae</taxon>
        <taxon>Boletales</taxon>
        <taxon>Coniophorineae</taxon>
        <taxon>Hygrophoropsidaceae</taxon>
        <taxon>Hygrophoropsis</taxon>
    </lineage>
</organism>
<dbReference type="Proteomes" id="UP000790377">
    <property type="component" value="Unassembled WGS sequence"/>
</dbReference>
<protein>
    <submittedName>
        <fullName evidence="1">Cytochrome P450</fullName>
    </submittedName>
</protein>
<evidence type="ECO:0000313" key="1">
    <source>
        <dbReference type="EMBL" id="KAH7906012.1"/>
    </source>
</evidence>
<sequence length="429" mass="48596">MSSPIDSRLYEVALASLIALILYNRERSDTVIPRPPGPAPLPLIGNVLSINAGEPWCTYTKWRDIYGDIVYSRLLKKEVIVLNSEEAAVNLLERRSRIYSDRISLSSVDILGLGFATSILPYGHEWRRHRRLFHQYFRADVARIYHPMQLQAAHRLLGDLLDSPQHLNAHVDHFAAAVIMSVMYDYSPKSRDDPIVTAVQKGLDIVLRVATPEMTTLLDAFPFSKPFRYISFFCLKFASLVYYFPWTSFRRNAALARQYLGDMVEIPYQQVKQSLGTGVTKPSLVGDALQKYEASGELAAFEMAIKNASATGFAGQASDESLLLMITSGALLVFILSMMHNPEVQLRAQSEIDLLVGKNRLPTFDDRQSLPYIDAILRETLRWHPVTPLGVPHSTTSSDVYEGFYIPKGKFIRWYFFDVLVERIVQEPS</sequence>
<name>A0ACB7ZYS5_9AGAM</name>